<evidence type="ECO:0000256" key="5">
    <source>
        <dbReference type="ARBA" id="ARBA00023065"/>
    </source>
</evidence>
<dbReference type="InterPro" id="IPR002110">
    <property type="entry name" value="Ankyrin_rpt"/>
</dbReference>
<dbReference type="EMBL" id="CAJNON010000080">
    <property type="protein sequence ID" value="CAF0932435.1"/>
    <property type="molecule type" value="Genomic_DNA"/>
</dbReference>
<dbReference type="Pfam" id="PF12796">
    <property type="entry name" value="Ank_2"/>
    <property type="match status" value="1"/>
</dbReference>
<keyword evidence="2" id="KW-0716">Sensory transduction</keyword>
<keyword evidence="6" id="KW-0325">Glycoprotein</keyword>
<keyword evidence="1" id="KW-0813">Transport</keyword>
<feature type="compositionally biased region" description="Acidic residues" evidence="9">
    <location>
        <begin position="273"/>
        <end position="286"/>
    </location>
</feature>
<feature type="compositionally biased region" description="Basic and acidic residues" evidence="9">
    <location>
        <begin position="262"/>
        <end position="272"/>
    </location>
</feature>
<evidence type="ECO:0000256" key="7">
    <source>
        <dbReference type="ARBA" id="ARBA00023303"/>
    </source>
</evidence>
<dbReference type="InterPro" id="IPR052076">
    <property type="entry name" value="TRP_cation_channel"/>
</dbReference>
<name>A0A814BY57_9BILA</name>
<evidence type="ECO:0000256" key="2">
    <source>
        <dbReference type="ARBA" id="ARBA00022606"/>
    </source>
</evidence>
<sequence length="341" mass="37851">MGASVTKEQAVTTALENQDVGELRAALRDMTAEQIRALCKSYVPSDENECTIIHYATWQDNPELLAPLLDYADDLEVRDGLGWTPLMSAVNRGSKQNVRMLLERGAQIDCDWAGGMSLIADAMNSNDTELITMLMDRGARVTPTPDMLADSDDQNALYLLHYAVDDGLLDIVKLLVEKGQIPLNTLDQSGWSPLHLAAGHNYIEIINYLLSKGADVNIKVWKNNSFDSNGNTPLAWAKEMSATEAINELQNRGGIADIEWHGDKLDMKTNEQREEEGEFEEGEYDEQGAYQEEQEQGASSGIEKSRFEIEVESSKSKKQSSSNSNSPNLDALQRQSTKIVF</sequence>
<keyword evidence="5" id="KW-0406">Ion transport</keyword>
<dbReference type="InterPro" id="IPR036770">
    <property type="entry name" value="Ankyrin_rpt-contain_sf"/>
</dbReference>
<feature type="compositionally biased region" description="Low complexity" evidence="9">
    <location>
        <begin position="287"/>
        <end position="301"/>
    </location>
</feature>
<dbReference type="EMBL" id="CAJOAY010000105">
    <property type="protein sequence ID" value="CAF3539042.1"/>
    <property type="molecule type" value="Genomic_DNA"/>
</dbReference>
<evidence type="ECO:0000256" key="3">
    <source>
        <dbReference type="ARBA" id="ARBA00022737"/>
    </source>
</evidence>
<dbReference type="SMART" id="SM00248">
    <property type="entry name" value="ANK"/>
    <property type="match status" value="6"/>
</dbReference>
<accession>A0A814BY57</accession>
<protein>
    <submittedName>
        <fullName evidence="10">Uncharacterized protein</fullName>
    </submittedName>
</protein>
<feature type="region of interest" description="Disordered" evidence="9">
    <location>
        <begin position="262"/>
        <end position="341"/>
    </location>
</feature>
<dbReference type="Pfam" id="PF00023">
    <property type="entry name" value="Ank"/>
    <property type="match status" value="1"/>
</dbReference>
<dbReference type="SUPFAM" id="SSF48403">
    <property type="entry name" value="Ankyrin repeat"/>
    <property type="match status" value="1"/>
</dbReference>
<dbReference type="AlphaFoldDB" id="A0A814BY57"/>
<feature type="compositionally biased region" description="Basic and acidic residues" evidence="9">
    <location>
        <begin position="303"/>
        <end position="315"/>
    </location>
</feature>
<organism evidence="10 12">
    <name type="scientific">Adineta steineri</name>
    <dbReference type="NCBI Taxonomy" id="433720"/>
    <lineage>
        <taxon>Eukaryota</taxon>
        <taxon>Metazoa</taxon>
        <taxon>Spiralia</taxon>
        <taxon>Gnathifera</taxon>
        <taxon>Rotifera</taxon>
        <taxon>Eurotatoria</taxon>
        <taxon>Bdelloidea</taxon>
        <taxon>Adinetida</taxon>
        <taxon>Adinetidae</taxon>
        <taxon>Adineta</taxon>
    </lineage>
</organism>
<keyword evidence="4 8" id="KW-0040">ANK repeat</keyword>
<evidence type="ECO:0000313" key="12">
    <source>
        <dbReference type="Proteomes" id="UP000663891"/>
    </source>
</evidence>
<evidence type="ECO:0000256" key="4">
    <source>
        <dbReference type="ARBA" id="ARBA00023043"/>
    </source>
</evidence>
<dbReference type="Proteomes" id="UP000663891">
    <property type="component" value="Unassembled WGS sequence"/>
</dbReference>
<evidence type="ECO:0000313" key="10">
    <source>
        <dbReference type="EMBL" id="CAF0932435.1"/>
    </source>
</evidence>
<dbReference type="GO" id="GO:0034220">
    <property type="term" value="P:monoatomic ion transmembrane transport"/>
    <property type="evidence" value="ECO:0007669"/>
    <property type="project" value="UniProtKB-KW"/>
</dbReference>
<reference evidence="10" key="1">
    <citation type="submission" date="2021-02" db="EMBL/GenBank/DDBJ databases">
        <authorList>
            <person name="Nowell W R."/>
        </authorList>
    </citation>
    <scope>NUCLEOTIDE SEQUENCE</scope>
</reference>
<feature type="repeat" description="ANK" evidence="8">
    <location>
        <begin position="81"/>
        <end position="109"/>
    </location>
</feature>
<evidence type="ECO:0000256" key="8">
    <source>
        <dbReference type="PROSITE-ProRule" id="PRU00023"/>
    </source>
</evidence>
<comment type="caution">
    <text evidence="10">The sequence shown here is derived from an EMBL/GenBank/DDBJ whole genome shotgun (WGS) entry which is preliminary data.</text>
</comment>
<dbReference type="PRINTS" id="PR01415">
    <property type="entry name" value="ANKYRIN"/>
</dbReference>
<dbReference type="OrthoDB" id="10257076at2759"/>
<dbReference type="PROSITE" id="PS50297">
    <property type="entry name" value="ANK_REP_REGION"/>
    <property type="match status" value="2"/>
</dbReference>
<evidence type="ECO:0000256" key="9">
    <source>
        <dbReference type="SAM" id="MobiDB-lite"/>
    </source>
</evidence>
<dbReference type="PROSITE" id="PS50088">
    <property type="entry name" value="ANK_REPEAT"/>
    <property type="match status" value="2"/>
</dbReference>
<dbReference type="PANTHER" id="PTHR47143:SF1">
    <property type="entry name" value="ION_TRANS DOMAIN-CONTAINING PROTEIN"/>
    <property type="match status" value="1"/>
</dbReference>
<dbReference type="GO" id="GO:1902495">
    <property type="term" value="C:transmembrane transporter complex"/>
    <property type="evidence" value="ECO:0007669"/>
    <property type="project" value="TreeGrafter"/>
</dbReference>
<feature type="compositionally biased region" description="Low complexity" evidence="9">
    <location>
        <begin position="319"/>
        <end position="328"/>
    </location>
</feature>
<proteinExistence type="predicted"/>
<dbReference type="Gene3D" id="1.25.40.20">
    <property type="entry name" value="Ankyrin repeat-containing domain"/>
    <property type="match status" value="2"/>
</dbReference>
<gene>
    <name evidence="11" type="ORF">OKA104_LOCUS3500</name>
    <name evidence="10" type="ORF">VCS650_LOCUS11011</name>
</gene>
<keyword evidence="3" id="KW-0677">Repeat</keyword>
<evidence type="ECO:0000256" key="1">
    <source>
        <dbReference type="ARBA" id="ARBA00022448"/>
    </source>
</evidence>
<dbReference type="GO" id="GO:0022857">
    <property type="term" value="F:transmembrane transporter activity"/>
    <property type="evidence" value="ECO:0007669"/>
    <property type="project" value="TreeGrafter"/>
</dbReference>
<evidence type="ECO:0000256" key="6">
    <source>
        <dbReference type="ARBA" id="ARBA00023180"/>
    </source>
</evidence>
<dbReference type="PANTHER" id="PTHR47143">
    <property type="entry name" value="TRANSIENT RECEPTOR POTENTIAL CATION CHANNEL PROTEIN PAINLESS"/>
    <property type="match status" value="1"/>
</dbReference>
<dbReference type="Proteomes" id="UP000663881">
    <property type="component" value="Unassembled WGS sequence"/>
</dbReference>
<keyword evidence="7" id="KW-0407">Ion channel</keyword>
<feature type="repeat" description="ANK" evidence="8">
    <location>
        <begin position="189"/>
        <end position="221"/>
    </location>
</feature>
<evidence type="ECO:0000313" key="11">
    <source>
        <dbReference type="EMBL" id="CAF3539042.1"/>
    </source>
</evidence>